<accession>A0ABY9RMA0</accession>
<dbReference type="EMBL" id="CP133720">
    <property type="protein sequence ID" value="WMW82003.1"/>
    <property type="molecule type" value="Genomic_DNA"/>
</dbReference>
<dbReference type="RefSeq" id="WP_309483480.1">
    <property type="nucleotide sequence ID" value="NZ_CP133720.1"/>
</dbReference>
<dbReference type="Proteomes" id="UP001181355">
    <property type="component" value="Chromosome"/>
</dbReference>
<protein>
    <recommendedName>
        <fullName evidence="3">Anti sigma-E protein RseA N-terminal domain-containing protein</fullName>
    </recommendedName>
</protein>
<keyword evidence="2" id="KW-1185">Reference proteome</keyword>
<organism evidence="1 2">
    <name type="scientific">Undibacterium cyanobacteriorum</name>
    <dbReference type="NCBI Taxonomy" id="3073561"/>
    <lineage>
        <taxon>Bacteria</taxon>
        <taxon>Pseudomonadati</taxon>
        <taxon>Pseudomonadota</taxon>
        <taxon>Betaproteobacteria</taxon>
        <taxon>Burkholderiales</taxon>
        <taxon>Oxalobacteraceae</taxon>
        <taxon>Undibacterium</taxon>
    </lineage>
</organism>
<gene>
    <name evidence="1" type="ORF">RF679_06875</name>
</gene>
<proteinExistence type="predicted"/>
<name>A0ABY9RMA0_9BURK</name>
<evidence type="ECO:0000313" key="1">
    <source>
        <dbReference type="EMBL" id="WMW82003.1"/>
    </source>
</evidence>
<sequence length="185" mass="20456">MQYPEEHNSELKPTTPEEVDAILRPWIGVLRQEMQTQTMPSQVELALMAKFKAQHRPAPWYQRIGEMYWQWASGIAVAILTLSVTIQTSRLDQDWSPSASPIAFGNAGVEDLHSENIPFVALGSGEEIVMQDNMRIVQAEVPHAMLASMGISVSPDQVGGSSTAEMLYGANNQPLAVRFVPHSLK</sequence>
<evidence type="ECO:0000313" key="2">
    <source>
        <dbReference type="Proteomes" id="UP001181355"/>
    </source>
</evidence>
<reference evidence="1" key="1">
    <citation type="submission" date="2023-09" db="EMBL/GenBank/DDBJ databases">
        <title>Undibacterium sp. 20NA77.5 isolated from freshwater.</title>
        <authorList>
            <person name="Le V."/>
            <person name="Ko S.-R."/>
            <person name="Ahn C.-Y."/>
            <person name="Oh H.-M."/>
        </authorList>
    </citation>
    <scope>NUCLEOTIDE SEQUENCE</scope>
    <source>
        <strain evidence="1">20NA77.5</strain>
    </source>
</reference>
<evidence type="ECO:0008006" key="3">
    <source>
        <dbReference type="Google" id="ProtNLM"/>
    </source>
</evidence>